<evidence type="ECO:0000256" key="10">
    <source>
        <dbReference type="ARBA" id="ARBA00023211"/>
    </source>
</evidence>
<proteinExistence type="inferred from homology"/>
<dbReference type="InterPro" id="IPR036397">
    <property type="entry name" value="RNaseH_sf"/>
</dbReference>
<keyword evidence="10" id="KW-0464">Manganese</keyword>
<dbReference type="PROSITE" id="PS51749">
    <property type="entry name" value="HNH_CAS9"/>
    <property type="match status" value="1"/>
</dbReference>
<feature type="binding site" evidence="12">
    <location>
        <position position="519"/>
    </location>
    <ligand>
        <name>Mg(2+)</name>
        <dbReference type="ChEBI" id="CHEBI:18420"/>
        <label>2</label>
    </ligand>
</feature>
<dbReference type="InterPro" id="IPR003615">
    <property type="entry name" value="HNH_nuc"/>
</dbReference>
<dbReference type="NCBIfam" id="TIGR01865">
    <property type="entry name" value="cas_Csn1"/>
    <property type="match status" value="1"/>
</dbReference>
<keyword evidence="7 12" id="KW-0694">RNA-binding</keyword>
<dbReference type="SMART" id="SM00507">
    <property type="entry name" value="HNHc"/>
    <property type="match status" value="1"/>
</dbReference>
<dbReference type="HAMAP" id="MF_01480">
    <property type="entry name" value="Cas9"/>
    <property type="match status" value="1"/>
</dbReference>
<comment type="function">
    <text evidence="12">CRISPR (clustered regularly interspaced short palindromic repeat) is an adaptive immune system that provides protection against mobile genetic elements (viruses, transposable elements and conjugative plasmids). CRISPR clusters contain spacers, sequences complementary to antecedent mobile elements, and target invading nucleic acids. CRISPR clusters are transcribed and processed into CRISPR RNA (crRNA). In type II CRISPR systems correct processing of pre-crRNA requires a trans-encoded small RNA (tracrRNA), endogenous ribonuclease 3 (rnc) and this protein. The tracrRNA serves as a guide for ribonuclease 3-aided processing of pre-crRNA. Subsequently Cas9/crRNA/tracrRNA endonucleolytically cleaves linear or circular dsDNA target complementary to the spacer; Cas9 is inactive in the absence of the 2 guide RNAs (gRNA). Cas9 recognizes the protospacer adjacent motif (PAM) in the CRISPR repeat sequences to help distinguish self versus nonself, as targets within the bacterial CRISPR locus do not have PAMs. PAM recognition is also required for catalytic activity.</text>
</comment>
<comment type="caution">
    <text evidence="14">The sequence shown here is derived from an EMBL/GenBank/DDBJ whole genome shotgun (WGS) entry which is preliminary data.</text>
</comment>
<feature type="binding site" evidence="12">
    <location>
        <position position="750"/>
    </location>
    <ligand>
        <name>Mg(2+)</name>
        <dbReference type="ChEBI" id="CHEBI:18420"/>
        <label>2</label>
    </ligand>
</feature>
<evidence type="ECO:0000256" key="7">
    <source>
        <dbReference type="ARBA" id="ARBA00022884"/>
    </source>
</evidence>
<comment type="similarity">
    <text evidence="12">Belongs to the CRISPR-associated Cas9 family.</text>
</comment>
<comment type="cofactor">
    <cofactor evidence="1 12">
        <name>Mg(2+)</name>
        <dbReference type="ChEBI" id="CHEBI:18420"/>
    </cofactor>
</comment>
<dbReference type="Gene3D" id="3.30.420.10">
    <property type="entry name" value="Ribonuclease H-like superfamily/Ribonuclease H"/>
    <property type="match status" value="3"/>
</dbReference>
<comment type="subunit">
    <text evidence="11 12">Monomer. Binds crRNA and tracrRNA.</text>
</comment>
<evidence type="ECO:0000256" key="5">
    <source>
        <dbReference type="ARBA" id="ARBA00022801"/>
    </source>
</evidence>
<keyword evidence="2 12" id="KW-0540">Nuclease</keyword>
<evidence type="ECO:0000256" key="6">
    <source>
        <dbReference type="ARBA" id="ARBA00022842"/>
    </source>
</evidence>
<dbReference type="InterPro" id="IPR041383">
    <property type="entry name" value="RuvC_III"/>
</dbReference>
<dbReference type="InterPro" id="IPR028629">
    <property type="entry name" value="Cas9"/>
</dbReference>
<dbReference type="GO" id="GO:0051607">
    <property type="term" value="P:defense response to virus"/>
    <property type="evidence" value="ECO:0007669"/>
    <property type="project" value="UniProtKB-UniRule"/>
</dbReference>
<organism evidence="14 15">
    <name type="scientific">Sphingomonas sanxanigenens</name>
    <dbReference type="NCBI Taxonomy" id="397260"/>
    <lineage>
        <taxon>Bacteria</taxon>
        <taxon>Pseudomonadati</taxon>
        <taxon>Pseudomonadota</taxon>
        <taxon>Alphaproteobacteria</taxon>
        <taxon>Sphingomonadales</taxon>
        <taxon>Sphingomonadaceae</taxon>
        <taxon>Sphingomonas</taxon>
    </lineage>
</organism>
<dbReference type="AlphaFoldDB" id="A0A2W5BW11"/>
<sequence>MATRLGLDIGTNSIGWCLYDGDIIRDIGVRIFSDGREPSKLAVSGSGTPLAVKRREARGARRRRDRYIGRRTAMLRELRRHGLLPADPKQAKALETQDPYALRVRALDEKLEPHEIGRALFQLNQRRGFKSNRKAERTSKAGEDGKIATATKLLDEEMRRLGARTLGEFLTKRDHEFDGMAGKRVRMRADSKAYDFYPDRRHVLDEFRAIWEKQKVWHPELLTEQAWNDIFRVIEYQRELKPQVVGHCTFAGINGVPADEKRLPKAHPLFQQRRLYEEVNQLRVVAPGEGGRPLTLDERDALILKLQDKKSVSFEMLGKTLKLKDGERFNKESENRKALDGDEVRAELSAKKLFGTRWFHFSAEEQWTIIDRLLEEEDSEALLTWLKTGYGLDDDAALAVANAKLPEGHGRFGLTATTALLEELQADVCTYAEAAKRAGFHHSDFRTGEEFDQLPYYGKILSREIAPGKPEYGDENERRFGKITNPTVHIGLNQLTKLVNAIIRIHGKPDYIFVELARELKLNEKEKVAYNRQLKDNTDAARDRGAKLDTMGVRDTGRNRLILRLWTELNPSDALNRRCPFCGEQISQRMIQNGEVEIEHIIPYSQCFDDGIGNKVLSHVRCNRQKGDQTPWERWGHDPDRWSIIQEQVAHLHRSKQWRFGPDARDRYTAEEDSFLPRQLIDTQYLTRIAAKYLACIYPERGERHVFAVHGGMTAMLRRLWDLNSILPDHNWVENQNSNAPKNRLDHRHHAIDAAVVGIMTPGLIAEIAKAAARAEKQNLDRLFEELPMPWAEHPNDRRFRDELREKLLAATVSHKADHGRQSKPERGRDITAGKLHNDTAYGFTGLTSDTGLPVVVHRVPLASLTPKDIADPDRIPDATLRDALWTATRDLSGKEFEKALLDFSRTHAQFKGIRRVRVREGLTLIPISDRAGKPYKGYLGDSNARYNVWQMPDGRWITHWKDRNGHAQSGIISTFDLHQPGYVEQRPHPAAKKVLSLKQNDLIAIERGGAPRQIMRVQKYGQNGQIFLIEHNEAGNMAERNKDRDDPFKFYGPGASALRNMKARQVRIDELGRIFDPGPR</sequence>
<dbReference type="Gene3D" id="1.10.30.50">
    <property type="match status" value="1"/>
</dbReference>
<evidence type="ECO:0000256" key="3">
    <source>
        <dbReference type="ARBA" id="ARBA00022723"/>
    </source>
</evidence>
<feature type="binding site" evidence="12">
    <location>
        <position position="515"/>
    </location>
    <ligand>
        <name>Mg(2+)</name>
        <dbReference type="ChEBI" id="CHEBI:18420"/>
        <label>1</label>
    </ligand>
</feature>
<evidence type="ECO:0000256" key="1">
    <source>
        <dbReference type="ARBA" id="ARBA00001946"/>
    </source>
</evidence>
<feature type="binding site" evidence="12">
    <location>
        <position position="8"/>
    </location>
    <ligand>
        <name>Mg(2+)</name>
        <dbReference type="ChEBI" id="CHEBI:18420"/>
        <label>1</label>
    </ligand>
</feature>
<protein>
    <recommendedName>
        <fullName evidence="12">CRISPR-associated endonuclease Cas9</fullName>
        <ecNumber evidence="12">3.1.-.-</ecNumber>
    </recommendedName>
</protein>
<dbReference type="InterPro" id="IPR033114">
    <property type="entry name" value="HNH_CAS9"/>
</dbReference>
<accession>A0A2W5BW11</accession>
<feature type="active site" description="Proton acceptor for HNH nuclease domain" evidence="12">
    <location>
        <position position="600"/>
    </location>
</feature>
<name>A0A2W5BW11_9SPHN</name>
<dbReference type="GO" id="GO:0016787">
    <property type="term" value="F:hydrolase activity"/>
    <property type="evidence" value="ECO:0007669"/>
    <property type="project" value="UniProtKB-KW"/>
</dbReference>
<evidence type="ECO:0000256" key="12">
    <source>
        <dbReference type="HAMAP-Rule" id="MF_01480"/>
    </source>
</evidence>
<dbReference type="GO" id="GO:0004519">
    <property type="term" value="F:endonuclease activity"/>
    <property type="evidence" value="ECO:0007669"/>
    <property type="project" value="UniProtKB-UniRule"/>
</dbReference>
<evidence type="ECO:0000259" key="13">
    <source>
        <dbReference type="PROSITE" id="PS51749"/>
    </source>
</evidence>
<evidence type="ECO:0000256" key="11">
    <source>
        <dbReference type="ARBA" id="ARBA00046380"/>
    </source>
</evidence>
<keyword evidence="9 12" id="KW-0238">DNA-binding</keyword>
<dbReference type="Pfam" id="PF13395">
    <property type="entry name" value="HNH_4"/>
    <property type="match status" value="1"/>
</dbReference>
<comment type="domain">
    <text evidence="12">Has 2 endonuclease domains. The discontinuous RuvC-like domain cleaves the target DNA noncomplementary to crRNA while the HNH nuclease domain cleaves the target DNA complementary to crRNA.</text>
</comment>
<evidence type="ECO:0000313" key="15">
    <source>
        <dbReference type="Proteomes" id="UP000249066"/>
    </source>
</evidence>
<dbReference type="Proteomes" id="UP000249066">
    <property type="component" value="Unassembled WGS sequence"/>
</dbReference>
<evidence type="ECO:0000256" key="2">
    <source>
        <dbReference type="ARBA" id="ARBA00022722"/>
    </source>
</evidence>
<dbReference type="GO" id="GO:0043571">
    <property type="term" value="P:maintenance of CRISPR repeat elements"/>
    <property type="evidence" value="ECO:0007669"/>
    <property type="project" value="UniProtKB-UniRule"/>
</dbReference>
<feature type="active site" description="For RuvC-like nuclease domain" evidence="12">
    <location>
        <position position="8"/>
    </location>
</feature>
<feature type="binding site" evidence="12">
    <location>
        <position position="519"/>
    </location>
    <ligand>
        <name>Mg(2+)</name>
        <dbReference type="ChEBI" id="CHEBI:18420"/>
        <label>1</label>
    </ligand>
</feature>
<evidence type="ECO:0000313" key="14">
    <source>
        <dbReference type="EMBL" id="PZO87285.1"/>
    </source>
</evidence>
<feature type="binding site" evidence="12">
    <location>
        <position position="8"/>
    </location>
    <ligand>
        <name>Mg(2+)</name>
        <dbReference type="ChEBI" id="CHEBI:18420"/>
        <label>2</label>
    </ligand>
</feature>
<keyword evidence="4 12" id="KW-0255">Endonuclease</keyword>
<gene>
    <name evidence="12 14" type="primary">cas9</name>
    <name evidence="14" type="ORF">DI623_15025</name>
</gene>
<dbReference type="Pfam" id="PF18541">
    <property type="entry name" value="RuvC_III"/>
    <property type="match status" value="1"/>
</dbReference>
<dbReference type="GO" id="GO:0046872">
    <property type="term" value="F:metal ion binding"/>
    <property type="evidence" value="ECO:0007669"/>
    <property type="project" value="UniProtKB-UniRule"/>
</dbReference>
<feature type="domain" description="HNH Cas9-type" evidence="13">
    <location>
        <begin position="523"/>
        <end position="680"/>
    </location>
</feature>
<evidence type="ECO:0000256" key="4">
    <source>
        <dbReference type="ARBA" id="ARBA00022759"/>
    </source>
</evidence>
<evidence type="ECO:0000256" key="8">
    <source>
        <dbReference type="ARBA" id="ARBA00023118"/>
    </source>
</evidence>
<keyword evidence="8 12" id="KW-0051">Antiviral defense</keyword>
<keyword evidence="6 12" id="KW-0460">Magnesium</keyword>
<keyword evidence="3 12" id="KW-0479">Metal-binding</keyword>
<dbReference type="EMBL" id="QFNN01000139">
    <property type="protein sequence ID" value="PZO87285.1"/>
    <property type="molecule type" value="Genomic_DNA"/>
</dbReference>
<keyword evidence="5 12" id="KW-0378">Hydrolase</keyword>
<dbReference type="EC" id="3.1.-.-" evidence="12"/>
<dbReference type="GO" id="GO:0003677">
    <property type="term" value="F:DNA binding"/>
    <property type="evidence" value="ECO:0007669"/>
    <property type="project" value="UniProtKB-UniRule"/>
</dbReference>
<evidence type="ECO:0000256" key="9">
    <source>
        <dbReference type="ARBA" id="ARBA00023125"/>
    </source>
</evidence>
<reference evidence="14 15" key="1">
    <citation type="submission" date="2017-08" db="EMBL/GenBank/DDBJ databases">
        <title>Infants hospitalized years apart are colonized by the same room-sourced microbial strains.</title>
        <authorList>
            <person name="Brooks B."/>
            <person name="Olm M.R."/>
            <person name="Firek B.A."/>
            <person name="Baker R."/>
            <person name="Thomas B.C."/>
            <person name="Morowitz M.J."/>
            <person name="Banfield J.F."/>
        </authorList>
    </citation>
    <scope>NUCLEOTIDE SEQUENCE [LARGE SCALE GENOMIC DNA]</scope>
    <source>
        <strain evidence="14">S2_018_000_R2_101</strain>
    </source>
</reference>
<dbReference type="GO" id="GO:0003723">
    <property type="term" value="F:RNA binding"/>
    <property type="evidence" value="ECO:0007669"/>
    <property type="project" value="UniProtKB-UniRule"/>
</dbReference>